<gene>
    <name evidence="2" type="ORF">TRAPUB_8576</name>
</gene>
<accession>A0A1M2W525</accession>
<proteinExistence type="predicted"/>
<organism evidence="2 3">
    <name type="scientific">Trametes pubescens</name>
    <name type="common">White-rot fungus</name>
    <dbReference type="NCBI Taxonomy" id="154538"/>
    <lineage>
        <taxon>Eukaryota</taxon>
        <taxon>Fungi</taxon>
        <taxon>Dikarya</taxon>
        <taxon>Basidiomycota</taxon>
        <taxon>Agaricomycotina</taxon>
        <taxon>Agaricomycetes</taxon>
        <taxon>Polyporales</taxon>
        <taxon>Polyporaceae</taxon>
        <taxon>Trametes</taxon>
    </lineage>
</organism>
<sequence length="120" mass="13889">MAQTEVRDCKDKDFSTALPFQPKPVYAGHRTWGKPKPKLRIQLPCNLFVIDSKSDNQSYVVAFYDGESVQLIEYQDSEHPGRARATHRRSPTSRLRTSARCRRTSVPLGYERMFIKRMLA</sequence>
<feature type="region of interest" description="Disordered" evidence="1">
    <location>
        <begin position="76"/>
        <end position="98"/>
    </location>
</feature>
<keyword evidence="3" id="KW-1185">Reference proteome</keyword>
<protein>
    <submittedName>
        <fullName evidence="2">Uncharacterized protein</fullName>
    </submittedName>
</protein>
<reference evidence="2 3" key="1">
    <citation type="submission" date="2016-10" db="EMBL/GenBank/DDBJ databases">
        <title>Genome sequence of the basidiomycete white-rot fungus Trametes pubescens.</title>
        <authorList>
            <person name="Makela M.R."/>
            <person name="Granchi Z."/>
            <person name="Peng M."/>
            <person name="De Vries R.P."/>
            <person name="Grigoriev I."/>
            <person name="Riley R."/>
            <person name="Hilden K."/>
        </authorList>
    </citation>
    <scope>NUCLEOTIDE SEQUENCE [LARGE SCALE GENOMIC DNA]</scope>
    <source>
        <strain evidence="2 3">FBCC735</strain>
    </source>
</reference>
<evidence type="ECO:0000256" key="1">
    <source>
        <dbReference type="SAM" id="MobiDB-lite"/>
    </source>
</evidence>
<dbReference type="EMBL" id="MNAD01000230">
    <property type="protein sequence ID" value="OJT14862.1"/>
    <property type="molecule type" value="Genomic_DNA"/>
</dbReference>
<name>A0A1M2W525_TRAPU</name>
<dbReference type="Proteomes" id="UP000184267">
    <property type="component" value="Unassembled WGS sequence"/>
</dbReference>
<evidence type="ECO:0000313" key="3">
    <source>
        <dbReference type="Proteomes" id="UP000184267"/>
    </source>
</evidence>
<comment type="caution">
    <text evidence="2">The sequence shown here is derived from an EMBL/GenBank/DDBJ whole genome shotgun (WGS) entry which is preliminary data.</text>
</comment>
<dbReference type="AlphaFoldDB" id="A0A1M2W525"/>
<feature type="compositionally biased region" description="Basic residues" evidence="1">
    <location>
        <begin position="82"/>
        <end position="98"/>
    </location>
</feature>
<evidence type="ECO:0000313" key="2">
    <source>
        <dbReference type="EMBL" id="OJT14862.1"/>
    </source>
</evidence>